<dbReference type="InterPro" id="IPR027417">
    <property type="entry name" value="P-loop_NTPase"/>
</dbReference>
<sequence length="269" mass="29339">MAKVITVASQKGGVGKTTTVLNLGYSLSRLGQKILVMDADPQGGIAIASNLKKRTTQGLVDILKGQEDPSKLIIPTKDDSMAFLGVGAMEPEEVMYYEKEALKGNLSKAIHAIAQQYETVLIDAPAGAGSIAYALLAVSNSVILPVNCRTMNMKTMAGILKLIQRVKARANKSLALEGVVFTMMDEQSPYQREIQQEILQSFPPSIFFETVIPYDEMFEWASMRSVAVGMLPDGQEAARPYLDLAMELKVRELQSKMKGASNEDVEGLF</sequence>
<gene>
    <name evidence="2" type="ORF">SAMN02745216_00598</name>
</gene>
<dbReference type="InterPro" id="IPR050678">
    <property type="entry name" value="DNA_Partitioning_ATPase"/>
</dbReference>
<dbReference type="STRING" id="1121393.SAMN02745216_00598"/>
<reference evidence="3" key="1">
    <citation type="submission" date="2016-11" db="EMBL/GenBank/DDBJ databases">
        <authorList>
            <person name="Varghese N."/>
            <person name="Submissions S."/>
        </authorList>
    </citation>
    <scope>NUCLEOTIDE SEQUENCE [LARGE SCALE GENOMIC DNA]</scope>
    <source>
        <strain evidence="3">DSM 16219</strain>
    </source>
</reference>
<protein>
    <submittedName>
        <fullName evidence="2">Chromosome partitioning protein</fullName>
    </submittedName>
</protein>
<organism evidence="2 3">
    <name type="scientific">Desulfatibacillum alkenivorans DSM 16219</name>
    <dbReference type="NCBI Taxonomy" id="1121393"/>
    <lineage>
        <taxon>Bacteria</taxon>
        <taxon>Pseudomonadati</taxon>
        <taxon>Thermodesulfobacteriota</taxon>
        <taxon>Desulfobacteria</taxon>
        <taxon>Desulfobacterales</taxon>
        <taxon>Desulfatibacillaceae</taxon>
        <taxon>Desulfatibacillum</taxon>
    </lineage>
</organism>
<name>A0A1M6E9G6_9BACT</name>
<accession>A0A1M6E9G6</accession>
<evidence type="ECO:0000313" key="3">
    <source>
        <dbReference type="Proteomes" id="UP000183994"/>
    </source>
</evidence>
<dbReference type="Proteomes" id="UP000183994">
    <property type="component" value="Unassembled WGS sequence"/>
</dbReference>
<evidence type="ECO:0000313" key="2">
    <source>
        <dbReference type="EMBL" id="SHI82164.1"/>
    </source>
</evidence>
<dbReference type="SUPFAM" id="SSF52540">
    <property type="entry name" value="P-loop containing nucleoside triphosphate hydrolases"/>
    <property type="match status" value="1"/>
</dbReference>
<dbReference type="EMBL" id="FQZU01000002">
    <property type="protein sequence ID" value="SHI82164.1"/>
    <property type="molecule type" value="Genomic_DNA"/>
</dbReference>
<dbReference type="PANTHER" id="PTHR13696">
    <property type="entry name" value="P-LOOP CONTAINING NUCLEOSIDE TRIPHOSPHATE HYDROLASE"/>
    <property type="match status" value="1"/>
</dbReference>
<dbReference type="AlphaFoldDB" id="A0A1M6E9G6"/>
<dbReference type="OrthoDB" id="9780677at2"/>
<evidence type="ECO:0000259" key="1">
    <source>
        <dbReference type="Pfam" id="PF13614"/>
    </source>
</evidence>
<feature type="domain" description="AAA" evidence="1">
    <location>
        <begin position="2"/>
        <end position="175"/>
    </location>
</feature>
<dbReference type="Gene3D" id="3.40.50.300">
    <property type="entry name" value="P-loop containing nucleotide triphosphate hydrolases"/>
    <property type="match status" value="1"/>
</dbReference>
<dbReference type="Pfam" id="PF13614">
    <property type="entry name" value="AAA_31"/>
    <property type="match status" value="1"/>
</dbReference>
<dbReference type="RefSeq" id="WP_073472714.1">
    <property type="nucleotide sequence ID" value="NZ_FQZU01000002.1"/>
</dbReference>
<proteinExistence type="predicted"/>
<dbReference type="PANTHER" id="PTHR13696:SF96">
    <property type="entry name" value="COBQ_COBB_MIND_PARA NUCLEOTIDE BINDING DOMAIN-CONTAINING PROTEIN"/>
    <property type="match status" value="1"/>
</dbReference>
<dbReference type="InterPro" id="IPR025669">
    <property type="entry name" value="AAA_dom"/>
</dbReference>
<dbReference type="CDD" id="cd02042">
    <property type="entry name" value="ParAB_family"/>
    <property type="match status" value="1"/>
</dbReference>
<keyword evidence="3" id="KW-1185">Reference proteome</keyword>